<protein>
    <recommendedName>
        <fullName evidence="5">Transmembrane protein</fullName>
    </recommendedName>
</protein>
<evidence type="ECO:0000256" key="2">
    <source>
        <dbReference type="SAM" id="Phobius"/>
    </source>
</evidence>
<feature type="transmembrane region" description="Helical" evidence="2">
    <location>
        <begin position="60"/>
        <end position="86"/>
    </location>
</feature>
<keyword evidence="4" id="KW-1185">Reference proteome</keyword>
<feature type="region of interest" description="Disordered" evidence="1">
    <location>
        <begin position="345"/>
        <end position="366"/>
    </location>
</feature>
<reference evidence="3 4" key="1">
    <citation type="submission" date="2017-09" db="EMBL/GenBank/DDBJ databases">
        <title>Genome sequencing of Besnoitia besnoiti strain Bb-Ger1.</title>
        <authorList>
            <person name="Schares G."/>
            <person name="Venepally P."/>
            <person name="Lorenzi H.A."/>
        </authorList>
    </citation>
    <scope>NUCLEOTIDE SEQUENCE [LARGE SCALE GENOMIC DNA]</scope>
    <source>
        <strain evidence="3 4">Bb-Ger1</strain>
    </source>
</reference>
<keyword evidence="2" id="KW-0812">Transmembrane</keyword>
<name>A0A2A9M4Q1_BESBE</name>
<dbReference type="EMBL" id="NWUJ01000009">
    <property type="protein sequence ID" value="PFH32945.1"/>
    <property type="molecule type" value="Genomic_DNA"/>
</dbReference>
<dbReference type="GeneID" id="40313070"/>
<accession>A0A2A9M4Q1</accession>
<feature type="transmembrane region" description="Helical" evidence="2">
    <location>
        <begin position="141"/>
        <end position="165"/>
    </location>
</feature>
<keyword evidence="2" id="KW-1133">Transmembrane helix</keyword>
<dbReference type="OrthoDB" id="331831at2759"/>
<proteinExistence type="predicted"/>
<organism evidence="3 4">
    <name type="scientific">Besnoitia besnoiti</name>
    <name type="common">Apicomplexan protozoan</name>
    <dbReference type="NCBI Taxonomy" id="94643"/>
    <lineage>
        <taxon>Eukaryota</taxon>
        <taxon>Sar</taxon>
        <taxon>Alveolata</taxon>
        <taxon>Apicomplexa</taxon>
        <taxon>Conoidasida</taxon>
        <taxon>Coccidia</taxon>
        <taxon>Eucoccidiorida</taxon>
        <taxon>Eimeriorina</taxon>
        <taxon>Sarcocystidae</taxon>
        <taxon>Besnoitia</taxon>
    </lineage>
</organism>
<evidence type="ECO:0000313" key="4">
    <source>
        <dbReference type="Proteomes" id="UP000224006"/>
    </source>
</evidence>
<feature type="transmembrane region" description="Helical" evidence="2">
    <location>
        <begin position="241"/>
        <end position="264"/>
    </location>
</feature>
<feature type="transmembrane region" description="Helical" evidence="2">
    <location>
        <begin position="310"/>
        <end position="332"/>
    </location>
</feature>
<evidence type="ECO:0000256" key="1">
    <source>
        <dbReference type="SAM" id="MobiDB-lite"/>
    </source>
</evidence>
<dbReference type="Proteomes" id="UP000224006">
    <property type="component" value="Chromosome VIII"/>
</dbReference>
<feature type="transmembrane region" description="Helical" evidence="2">
    <location>
        <begin position="15"/>
        <end position="39"/>
    </location>
</feature>
<feature type="transmembrane region" description="Helical" evidence="2">
    <location>
        <begin position="185"/>
        <end position="204"/>
    </location>
</feature>
<dbReference type="AlphaFoldDB" id="A0A2A9M4Q1"/>
<evidence type="ECO:0000313" key="3">
    <source>
        <dbReference type="EMBL" id="PFH32945.1"/>
    </source>
</evidence>
<feature type="transmembrane region" description="Helical" evidence="2">
    <location>
        <begin position="92"/>
        <end position="120"/>
    </location>
</feature>
<evidence type="ECO:0008006" key="5">
    <source>
        <dbReference type="Google" id="ProtNLM"/>
    </source>
</evidence>
<keyword evidence="2" id="KW-0472">Membrane</keyword>
<feature type="transmembrane region" description="Helical" evidence="2">
    <location>
        <begin position="216"/>
        <end position="235"/>
    </location>
</feature>
<dbReference type="KEGG" id="bbes:BESB_081440"/>
<dbReference type="PROSITE" id="PS51257">
    <property type="entry name" value="PROKAR_LIPOPROTEIN"/>
    <property type="match status" value="1"/>
</dbReference>
<sequence length="366" mass="39489">MARCKPEGGYENPAIGLWAIGCAMQLVSALILVMLASSLQSIKDVVDEDGSPEIKNVRTSVFVGLAIAQFVTSVLLMIVVIAGYFISRWFLVFSLFAGFLAEAASVASSILCGMILTGIADKNTYALEYVRSGSSQHLLPILDYSAEFGMHYHGMIVAFGVLSLASLVPFSRAQSMPPNARAMEAMVFISGAAIASVTAGVFLLQSKGLSSDITIGILWIASTALALVFVSLQKVCLPRLMSIVLAIIFVLLSIFAIVSTIVCANEFVKQKRLFASSLSIPQSQIVPWIQGLPEEDYKILKRANESADGLYFLVTAALSSSAFIFFVFSAMASFRSVFGPSRAEKLMSRDSAEEAIEAREEREENP</sequence>
<gene>
    <name evidence="3" type="ORF">BESB_081440</name>
</gene>
<dbReference type="RefSeq" id="XP_029216954.1">
    <property type="nucleotide sequence ID" value="XM_029366494.1"/>
</dbReference>
<dbReference type="VEuPathDB" id="ToxoDB:BESB_081440"/>
<comment type="caution">
    <text evidence="3">The sequence shown here is derived from an EMBL/GenBank/DDBJ whole genome shotgun (WGS) entry which is preliminary data.</text>
</comment>